<evidence type="ECO:0000256" key="7">
    <source>
        <dbReference type="ARBA" id="ARBA00082661"/>
    </source>
</evidence>
<accession>A0A8J2NXG5</accession>
<gene>
    <name evidence="8" type="ORF">AFUS01_LOCUS11512</name>
</gene>
<dbReference type="PANTHER" id="PTHR12899:SF3">
    <property type="entry name" value="LARGE RIBOSOMAL SUBUNIT PROTEIN UL18M"/>
    <property type="match status" value="1"/>
</dbReference>
<dbReference type="GO" id="GO:0008097">
    <property type="term" value="F:5S rRNA binding"/>
    <property type="evidence" value="ECO:0007669"/>
    <property type="project" value="TreeGrafter"/>
</dbReference>
<evidence type="ECO:0000256" key="6">
    <source>
        <dbReference type="ARBA" id="ARBA00069051"/>
    </source>
</evidence>
<dbReference type="PANTHER" id="PTHR12899">
    <property type="entry name" value="39S RIBOSOMAL PROTEIN L18, MITOCHONDRIAL"/>
    <property type="match status" value="1"/>
</dbReference>
<proteinExistence type="inferred from homology"/>
<keyword evidence="3" id="KW-0689">Ribosomal protein</keyword>
<dbReference type="EMBL" id="CAJVCH010088643">
    <property type="protein sequence ID" value="CAG7722373.1"/>
    <property type="molecule type" value="Genomic_DNA"/>
</dbReference>
<dbReference type="GO" id="GO:0005743">
    <property type="term" value="C:mitochondrial inner membrane"/>
    <property type="evidence" value="ECO:0007669"/>
    <property type="project" value="UniProtKB-ARBA"/>
</dbReference>
<dbReference type="CDD" id="cd00432">
    <property type="entry name" value="Ribosomal_L18_L5e"/>
    <property type="match status" value="1"/>
</dbReference>
<evidence type="ECO:0000256" key="3">
    <source>
        <dbReference type="ARBA" id="ARBA00022980"/>
    </source>
</evidence>
<evidence type="ECO:0000256" key="1">
    <source>
        <dbReference type="ARBA" id="ARBA00004173"/>
    </source>
</evidence>
<dbReference type="GO" id="GO:0005840">
    <property type="term" value="C:ribosome"/>
    <property type="evidence" value="ECO:0007669"/>
    <property type="project" value="UniProtKB-KW"/>
</dbReference>
<keyword evidence="5" id="KW-0687">Ribonucleoprotein</keyword>
<dbReference type="GO" id="GO:1990904">
    <property type="term" value="C:ribonucleoprotein complex"/>
    <property type="evidence" value="ECO:0007669"/>
    <property type="project" value="UniProtKB-KW"/>
</dbReference>
<evidence type="ECO:0000256" key="5">
    <source>
        <dbReference type="ARBA" id="ARBA00023274"/>
    </source>
</evidence>
<dbReference type="OrthoDB" id="1932324at2759"/>
<organism evidence="8 9">
    <name type="scientific">Allacma fusca</name>
    <dbReference type="NCBI Taxonomy" id="39272"/>
    <lineage>
        <taxon>Eukaryota</taxon>
        <taxon>Metazoa</taxon>
        <taxon>Ecdysozoa</taxon>
        <taxon>Arthropoda</taxon>
        <taxon>Hexapoda</taxon>
        <taxon>Collembola</taxon>
        <taxon>Symphypleona</taxon>
        <taxon>Sminthuridae</taxon>
        <taxon>Allacma</taxon>
    </lineage>
</organism>
<protein>
    <recommendedName>
        <fullName evidence="6">Large ribosomal subunit protein uL18m</fullName>
    </recommendedName>
    <alternativeName>
        <fullName evidence="7">39S ribosomal protein L18, mitochondrial</fullName>
    </alternativeName>
</protein>
<dbReference type="InterPro" id="IPR057268">
    <property type="entry name" value="Ribosomal_L18"/>
</dbReference>
<dbReference type="InterPro" id="IPR005484">
    <property type="entry name" value="Ribosomal_uL18_bac/plant/anim"/>
</dbReference>
<sequence length="221" mass="24980">MLKSILRASASKTGKDLSPLQWNVTPWAKSLATTATVSQNTTSSPPNSSIVPGTIQNRNPRNLEKLRIGEKPSGWNLDNPGNCYWNKIVLEVSNKHIDAKIVHFSGQVAVRASTQEWCINKQLVSSKDNLAFEIVAKVLAHRCLQTGLLEVHSFFNEEDLQKEKIKTFVKALEDGGLTLKEPDQLMEHERVHLNYPTIQPKAWETFEELDERVFSKLGKKY</sequence>
<dbReference type="FunFam" id="3.30.420.80:FF:000005">
    <property type="entry name" value="39S ribosomal protein L18, mitochondrial"/>
    <property type="match status" value="1"/>
</dbReference>
<reference evidence="8" key="1">
    <citation type="submission" date="2021-06" db="EMBL/GenBank/DDBJ databases">
        <authorList>
            <person name="Hodson N. C."/>
            <person name="Mongue J. A."/>
            <person name="Jaron S. K."/>
        </authorList>
    </citation>
    <scope>NUCLEOTIDE SEQUENCE</scope>
</reference>
<evidence type="ECO:0000256" key="4">
    <source>
        <dbReference type="ARBA" id="ARBA00023128"/>
    </source>
</evidence>
<keyword evidence="9" id="KW-1185">Reference proteome</keyword>
<comment type="caution">
    <text evidence="8">The sequence shown here is derived from an EMBL/GenBank/DDBJ whole genome shotgun (WGS) entry which is preliminary data.</text>
</comment>
<evidence type="ECO:0000256" key="2">
    <source>
        <dbReference type="ARBA" id="ARBA00007116"/>
    </source>
</evidence>
<evidence type="ECO:0000313" key="9">
    <source>
        <dbReference type="Proteomes" id="UP000708208"/>
    </source>
</evidence>
<dbReference type="GO" id="GO:0003735">
    <property type="term" value="F:structural constituent of ribosome"/>
    <property type="evidence" value="ECO:0007669"/>
    <property type="project" value="InterPro"/>
</dbReference>
<dbReference type="GO" id="GO:0006412">
    <property type="term" value="P:translation"/>
    <property type="evidence" value="ECO:0007669"/>
    <property type="project" value="InterPro"/>
</dbReference>
<comment type="subcellular location">
    <subcellularLocation>
        <location evidence="1">Mitochondrion</location>
    </subcellularLocation>
</comment>
<dbReference type="Proteomes" id="UP000708208">
    <property type="component" value="Unassembled WGS sequence"/>
</dbReference>
<evidence type="ECO:0000313" key="8">
    <source>
        <dbReference type="EMBL" id="CAG7722373.1"/>
    </source>
</evidence>
<dbReference type="AlphaFoldDB" id="A0A8J2NXG5"/>
<comment type="similarity">
    <text evidence="2">Belongs to the universal ribosomal protein uL18 family.</text>
</comment>
<name>A0A8J2NXG5_9HEXA</name>
<keyword evidence="4" id="KW-0496">Mitochondrion</keyword>